<sequence>MEGAGFCGEGSCAGCGDGVGWWASGVGAPGRGKGGVMVSSASDAADDPEKSGVPGHASAVWKTTDGLVAEPCPKWGGASVGGCGGSFASPSGGGRKVSSWPDMSHQSIS</sequence>
<organism evidence="2 3">
    <name type="scientific">Actinoallomurus iriomotensis</name>
    <dbReference type="NCBI Taxonomy" id="478107"/>
    <lineage>
        <taxon>Bacteria</taxon>
        <taxon>Bacillati</taxon>
        <taxon>Actinomycetota</taxon>
        <taxon>Actinomycetes</taxon>
        <taxon>Streptosporangiales</taxon>
        <taxon>Thermomonosporaceae</taxon>
        <taxon>Actinoallomurus</taxon>
    </lineage>
</organism>
<comment type="caution">
    <text evidence="2">The sequence shown here is derived from an EMBL/GenBank/DDBJ whole genome shotgun (WGS) entry which is preliminary data.</text>
</comment>
<dbReference type="AlphaFoldDB" id="A0A9W6SC68"/>
<protein>
    <submittedName>
        <fullName evidence="2">Uncharacterized protein</fullName>
    </submittedName>
</protein>
<name>A0A9W6SC68_9ACTN</name>
<accession>A0A9W6SC68</accession>
<keyword evidence="3" id="KW-1185">Reference proteome</keyword>
<gene>
    <name evidence="2" type="ORF">Airi02_091330</name>
</gene>
<feature type="region of interest" description="Disordered" evidence="1">
    <location>
        <begin position="31"/>
        <end position="58"/>
    </location>
</feature>
<reference evidence="2" key="1">
    <citation type="submission" date="2023-03" db="EMBL/GenBank/DDBJ databases">
        <title>Actinoallomurus iriomotensis NBRC 103684.</title>
        <authorList>
            <person name="Ichikawa N."/>
            <person name="Sato H."/>
            <person name="Tonouchi N."/>
        </authorList>
    </citation>
    <scope>NUCLEOTIDE SEQUENCE</scope>
    <source>
        <strain evidence="2">NBRC 103684</strain>
    </source>
</reference>
<evidence type="ECO:0000313" key="3">
    <source>
        <dbReference type="Proteomes" id="UP001165074"/>
    </source>
</evidence>
<evidence type="ECO:0000256" key="1">
    <source>
        <dbReference type="SAM" id="MobiDB-lite"/>
    </source>
</evidence>
<dbReference type="EMBL" id="BSTK01000019">
    <property type="protein sequence ID" value="GLY91204.1"/>
    <property type="molecule type" value="Genomic_DNA"/>
</dbReference>
<proteinExistence type="predicted"/>
<dbReference type="Proteomes" id="UP001165074">
    <property type="component" value="Unassembled WGS sequence"/>
</dbReference>
<feature type="region of interest" description="Disordered" evidence="1">
    <location>
        <begin position="89"/>
        <end position="109"/>
    </location>
</feature>
<evidence type="ECO:0000313" key="2">
    <source>
        <dbReference type="EMBL" id="GLY91204.1"/>
    </source>
</evidence>